<evidence type="ECO:0000313" key="6">
    <source>
        <dbReference type="Proteomes" id="UP000734854"/>
    </source>
</evidence>
<dbReference type="Proteomes" id="UP000734854">
    <property type="component" value="Unassembled WGS sequence"/>
</dbReference>
<reference evidence="5 6" key="1">
    <citation type="submission" date="2020-08" db="EMBL/GenBank/DDBJ databases">
        <title>Plant Genome Project.</title>
        <authorList>
            <person name="Zhang R.-G."/>
        </authorList>
    </citation>
    <scope>NUCLEOTIDE SEQUENCE [LARGE SCALE GENOMIC DNA]</scope>
    <source>
        <tissue evidence="5">Rhizome</tissue>
    </source>
</reference>
<dbReference type="InterPro" id="IPR044996">
    <property type="entry name" value="COQ10-like"/>
</dbReference>
<evidence type="ECO:0000256" key="1">
    <source>
        <dbReference type="ARBA" id="ARBA00006885"/>
    </source>
</evidence>
<evidence type="ECO:0000256" key="3">
    <source>
        <dbReference type="ARBA" id="ARBA00024947"/>
    </source>
</evidence>
<dbReference type="GO" id="GO:0048039">
    <property type="term" value="F:ubiquinone binding"/>
    <property type="evidence" value="ECO:0007669"/>
    <property type="project" value="InterPro"/>
</dbReference>
<dbReference type="PANTHER" id="PTHR12901">
    <property type="entry name" value="SPERM PROTEIN HOMOLOG"/>
    <property type="match status" value="1"/>
</dbReference>
<dbReference type="GO" id="GO:0045333">
    <property type="term" value="P:cellular respiration"/>
    <property type="evidence" value="ECO:0007669"/>
    <property type="project" value="InterPro"/>
</dbReference>
<evidence type="ECO:0000259" key="4">
    <source>
        <dbReference type="Pfam" id="PF03364"/>
    </source>
</evidence>
<dbReference type="InterPro" id="IPR005031">
    <property type="entry name" value="COQ10_START"/>
</dbReference>
<proteinExistence type="inferred from homology"/>
<dbReference type="EMBL" id="JACMSC010000017">
    <property type="protein sequence ID" value="KAG6478935.1"/>
    <property type="molecule type" value="Genomic_DNA"/>
</dbReference>
<dbReference type="Pfam" id="PF03364">
    <property type="entry name" value="Polyketide_cyc"/>
    <property type="match status" value="1"/>
</dbReference>
<comment type="caution">
    <text evidence="5">The sequence shown here is derived from an EMBL/GenBank/DDBJ whole genome shotgun (WGS) entry which is preliminary data.</text>
</comment>
<name>A0A8J5F1S6_ZINOF</name>
<keyword evidence="6" id="KW-1185">Reference proteome</keyword>
<dbReference type="AlphaFoldDB" id="A0A8J5F1S6"/>
<dbReference type="GO" id="GO:0005739">
    <property type="term" value="C:mitochondrion"/>
    <property type="evidence" value="ECO:0007669"/>
    <property type="project" value="TreeGrafter"/>
</dbReference>
<protein>
    <recommendedName>
        <fullName evidence="4">Coenzyme Q-binding protein COQ10 START domain-containing protein</fullName>
    </recommendedName>
</protein>
<comment type="function">
    <text evidence="3">Required for the function of coenzyme Q in the respiratory chain. May serve as a chaperone or may be involved in the transport of Q6 from its site of synthesis to the catalytic sites of the respiratory complexes.</text>
</comment>
<accession>A0A8J5F1S6</accession>
<dbReference type="CDD" id="cd07813">
    <property type="entry name" value="COQ10p_like"/>
    <property type="match status" value="1"/>
</dbReference>
<feature type="domain" description="Coenzyme Q-binding protein COQ10 START" evidence="4">
    <location>
        <begin position="108"/>
        <end position="236"/>
    </location>
</feature>
<evidence type="ECO:0000256" key="2">
    <source>
        <dbReference type="ARBA" id="ARBA00011814"/>
    </source>
</evidence>
<organism evidence="5 6">
    <name type="scientific">Zingiber officinale</name>
    <name type="common">Ginger</name>
    <name type="synonym">Amomum zingiber</name>
    <dbReference type="NCBI Taxonomy" id="94328"/>
    <lineage>
        <taxon>Eukaryota</taxon>
        <taxon>Viridiplantae</taxon>
        <taxon>Streptophyta</taxon>
        <taxon>Embryophyta</taxon>
        <taxon>Tracheophyta</taxon>
        <taxon>Spermatophyta</taxon>
        <taxon>Magnoliopsida</taxon>
        <taxon>Liliopsida</taxon>
        <taxon>Zingiberales</taxon>
        <taxon>Zingiberaceae</taxon>
        <taxon>Zingiber</taxon>
    </lineage>
</organism>
<dbReference type="PANTHER" id="PTHR12901:SF10">
    <property type="entry name" value="COENZYME Q-BINDING PROTEIN COQ10, MITOCHONDRIAL"/>
    <property type="match status" value="1"/>
</dbReference>
<dbReference type="OrthoDB" id="292693at2759"/>
<comment type="subunit">
    <text evidence="2">Interacts with coenzyme Q.</text>
</comment>
<sequence>MPPTLVFTEAVASFLSCKARSLQHGAGIFRSAGRPSGPDSRLGRFDQARCLATLARSGNPCVGSSADGLHVLPIGTSRGFAQTRQFLGFFFGEDCPALSKVYKERRTIGYSPEQLFNVVSAVDMYEEFLPWCQRSRIVKRNSDRSFDAELQIGFKSFLESYLSHVEIDKPKRIKTTASKNGLFEHLINIWEFTPGSVPGSCELYFLVDFKFHSPLYRQVVSMFFQEVAPRLLSSFEDRCGRIYGPPVPVLETSYRQNI</sequence>
<evidence type="ECO:0000313" key="5">
    <source>
        <dbReference type="EMBL" id="KAG6478935.1"/>
    </source>
</evidence>
<gene>
    <name evidence="5" type="ORF">ZIOFF_062383</name>
</gene>
<comment type="similarity">
    <text evidence="1">Belongs to the COQ10 family.</text>
</comment>